<evidence type="ECO:0000313" key="3">
    <source>
        <dbReference type="Proteomes" id="UP001589798"/>
    </source>
</evidence>
<dbReference type="RefSeq" id="WP_379487512.1">
    <property type="nucleotide sequence ID" value="NZ_JBHLWK010000013.1"/>
</dbReference>
<feature type="transmembrane region" description="Helical" evidence="1">
    <location>
        <begin position="6"/>
        <end position="28"/>
    </location>
</feature>
<dbReference type="Proteomes" id="UP001589798">
    <property type="component" value="Unassembled WGS sequence"/>
</dbReference>
<comment type="caution">
    <text evidence="2">The sequence shown here is derived from an EMBL/GenBank/DDBJ whole genome shotgun (WGS) entry which is preliminary data.</text>
</comment>
<name>A0ABV6CVJ9_9SPHN</name>
<evidence type="ECO:0000313" key="2">
    <source>
        <dbReference type="EMBL" id="MFC0204750.1"/>
    </source>
</evidence>
<evidence type="ECO:0008006" key="4">
    <source>
        <dbReference type="Google" id="ProtNLM"/>
    </source>
</evidence>
<protein>
    <recommendedName>
        <fullName evidence="4">DUF1467 family protein</fullName>
    </recommendedName>
</protein>
<keyword evidence="1" id="KW-1133">Transmembrane helix</keyword>
<keyword evidence="3" id="KW-1185">Reference proteome</keyword>
<keyword evidence="1" id="KW-0812">Transmembrane</keyword>
<feature type="transmembrane region" description="Helical" evidence="1">
    <location>
        <begin position="49"/>
        <end position="73"/>
    </location>
</feature>
<accession>A0ABV6CVJ9</accession>
<organism evidence="2 3">
    <name type="scientific">Novosphingobium soli</name>
    <dbReference type="NCBI Taxonomy" id="574956"/>
    <lineage>
        <taxon>Bacteria</taxon>
        <taxon>Pseudomonadati</taxon>
        <taxon>Pseudomonadota</taxon>
        <taxon>Alphaproteobacteria</taxon>
        <taxon>Sphingomonadales</taxon>
        <taxon>Sphingomonadaceae</taxon>
        <taxon>Novosphingobium</taxon>
    </lineage>
</organism>
<gene>
    <name evidence="2" type="ORF">ACFFJC_10750</name>
</gene>
<dbReference type="EMBL" id="JBHLWK010000013">
    <property type="protein sequence ID" value="MFC0204750.1"/>
    <property type="molecule type" value="Genomic_DNA"/>
</dbReference>
<evidence type="ECO:0000256" key="1">
    <source>
        <dbReference type="SAM" id="Phobius"/>
    </source>
</evidence>
<proteinExistence type="predicted"/>
<sequence length="92" mass="9701">MPLALFPVLLAVAVLTSLVALIYLIVHARSVAELFRRSEIVPGPGRPRISRGAVIAALAAFNLGWIASLGLYFSVWADAEDGGIHAAPPTQP</sequence>
<keyword evidence="1" id="KW-0472">Membrane</keyword>
<reference evidence="2 3" key="1">
    <citation type="submission" date="2024-09" db="EMBL/GenBank/DDBJ databases">
        <authorList>
            <person name="Sun Q."/>
            <person name="Mori K."/>
        </authorList>
    </citation>
    <scope>NUCLEOTIDE SEQUENCE [LARGE SCALE GENOMIC DNA]</scope>
    <source>
        <strain evidence="2 3">CCM 7706</strain>
    </source>
</reference>